<dbReference type="InterPro" id="IPR023393">
    <property type="entry name" value="START-like_dom_sf"/>
</dbReference>
<protein>
    <recommendedName>
        <fullName evidence="4">Coenzyme Q-binding protein COQ10 START domain-containing protein</fullName>
    </recommendedName>
</protein>
<dbReference type="SUPFAM" id="SSF55961">
    <property type="entry name" value="Bet v1-like"/>
    <property type="match status" value="1"/>
</dbReference>
<reference evidence="2 3" key="1">
    <citation type="submission" date="2018-05" db="EMBL/GenBank/DDBJ databases">
        <title>Micromonosporas from Atacama Desert.</title>
        <authorList>
            <person name="Carro L."/>
            <person name="Golinska P."/>
            <person name="Klenk H.-P."/>
            <person name="Goodfellow M."/>
        </authorList>
    </citation>
    <scope>NUCLEOTIDE SEQUENCE [LARGE SCALE GENOMIC DNA]</scope>
    <source>
        <strain evidence="2 3">4G51</strain>
    </source>
</reference>
<proteinExistence type="predicted"/>
<dbReference type="Gene3D" id="3.30.530.20">
    <property type="match status" value="1"/>
</dbReference>
<dbReference type="InterPro" id="IPR019587">
    <property type="entry name" value="Polyketide_cyclase/dehydratase"/>
</dbReference>
<sequence length="257" mass="28708">MRTSVMSPPRSPEGSLKQPPPTIPCTSPLIAGCPRRPRDTRQLVARLRRTGIAANQLGESSAWRMGQRVREGATDHVERQRPRLGDRSETAMRGTSSRPRAHNAVEARVTIRRPVREVFAFYRDFTNLPRFLGDVMAVEQVGPAVSRWTIQGPLGVRFRSTMRVTEERTNEVIGYETRSLPGLRTYWEVHFISGSAVGETEVREVMRTPLGRLGHRVLALMGKPPAGEVPANLRRLKEVLETGRVTSLDHSVAGKFG</sequence>
<evidence type="ECO:0000256" key="1">
    <source>
        <dbReference type="SAM" id="MobiDB-lite"/>
    </source>
</evidence>
<dbReference type="AlphaFoldDB" id="A0A317DHD5"/>
<dbReference type="Proteomes" id="UP000246050">
    <property type="component" value="Unassembled WGS sequence"/>
</dbReference>
<dbReference type="EMBL" id="QGKS01000253">
    <property type="protein sequence ID" value="PWR13874.1"/>
    <property type="molecule type" value="Genomic_DNA"/>
</dbReference>
<evidence type="ECO:0000313" key="2">
    <source>
        <dbReference type="EMBL" id="PWR13874.1"/>
    </source>
</evidence>
<feature type="region of interest" description="Disordered" evidence="1">
    <location>
        <begin position="1"/>
        <end position="27"/>
    </location>
</feature>
<dbReference type="Pfam" id="PF10604">
    <property type="entry name" value="Polyketide_cyc2"/>
    <property type="match status" value="1"/>
</dbReference>
<accession>A0A317DHD5</accession>
<comment type="caution">
    <text evidence="2">The sequence shown here is derived from an EMBL/GenBank/DDBJ whole genome shotgun (WGS) entry which is preliminary data.</text>
</comment>
<evidence type="ECO:0008006" key="4">
    <source>
        <dbReference type="Google" id="ProtNLM"/>
    </source>
</evidence>
<gene>
    <name evidence="2" type="ORF">DKT69_18680</name>
</gene>
<evidence type="ECO:0000313" key="3">
    <source>
        <dbReference type="Proteomes" id="UP000246050"/>
    </source>
</evidence>
<feature type="region of interest" description="Disordered" evidence="1">
    <location>
        <begin position="64"/>
        <end position="102"/>
    </location>
</feature>
<name>A0A317DHD5_9ACTN</name>
<feature type="compositionally biased region" description="Basic and acidic residues" evidence="1">
    <location>
        <begin position="68"/>
        <end position="90"/>
    </location>
</feature>
<dbReference type="PROSITE" id="PS51257">
    <property type="entry name" value="PROKAR_LIPOPROTEIN"/>
    <property type="match status" value="1"/>
</dbReference>
<organism evidence="2 3">
    <name type="scientific">Micromonospora sicca</name>
    <dbReference type="NCBI Taxonomy" id="2202420"/>
    <lineage>
        <taxon>Bacteria</taxon>
        <taxon>Bacillati</taxon>
        <taxon>Actinomycetota</taxon>
        <taxon>Actinomycetes</taxon>
        <taxon>Micromonosporales</taxon>
        <taxon>Micromonosporaceae</taxon>
        <taxon>Micromonospora</taxon>
    </lineage>
</organism>